<evidence type="ECO:0000313" key="3">
    <source>
        <dbReference type="EMBL" id="CAH2045692.1"/>
    </source>
</evidence>
<evidence type="ECO:0000313" key="4">
    <source>
        <dbReference type="Proteomes" id="UP000837857"/>
    </source>
</evidence>
<feature type="compositionally biased region" description="Pro residues" evidence="1">
    <location>
        <begin position="104"/>
        <end position="114"/>
    </location>
</feature>
<keyword evidence="4" id="KW-1185">Reference proteome</keyword>
<protein>
    <submittedName>
        <fullName evidence="3">Uncharacterized protein</fullName>
    </submittedName>
</protein>
<feature type="compositionally biased region" description="Low complexity" evidence="1">
    <location>
        <begin position="93"/>
        <end position="103"/>
    </location>
</feature>
<feature type="region of interest" description="Disordered" evidence="1">
    <location>
        <begin position="93"/>
        <end position="135"/>
    </location>
</feature>
<reference evidence="3" key="1">
    <citation type="submission" date="2022-03" db="EMBL/GenBank/DDBJ databases">
        <authorList>
            <person name="Martin H S."/>
        </authorList>
    </citation>
    <scope>NUCLEOTIDE SEQUENCE</scope>
</reference>
<feature type="non-terminal residue" evidence="3">
    <location>
        <position position="152"/>
    </location>
</feature>
<keyword evidence="2" id="KW-0732">Signal</keyword>
<sequence length="152" mass="16042">MRPGYTLASVHAYSILFCSLTYCTDVLIEDGTGWNGDLVDSRGLSSWQLWKVAGRAGAAEGARWPGARAPGGGAGVVTQCDVSEVSARCAPAPPSVAARSRPPNVAPYAPPPPVHSYRAPVPHHDDIAPSAVRRGERESAHLLSFSVGTRKR</sequence>
<dbReference type="EMBL" id="OW152828">
    <property type="protein sequence ID" value="CAH2045692.1"/>
    <property type="molecule type" value="Genomic_DNA"/>
</dbReference>
<accession>A0ABN8I8I8</accession>
<feature type="signal peptide" evidence="2">
    <location>
        <begin position="1"/>
        <end position="23"/>
    </location>
</feature>
<evidence type="ECO:0000256" key="2">
    <source>
        <dbReference type="SAM" id="SignalP"/>
    </source>
</evidence>
<feature type="compositionally biased region" description="Basic and acidic residues" evidence="1">
    <location>
        <begin position="122"/>
        <end position="135"/>
    </location>
</feature>
<evidence type="ECO:0000256" key="1">
    <source>
        <dbReference type="SAM" id="MobiDB-lite"/>
    </source>
</evidence>
<name>A0ABN8I8I8_9NEOP</name>
<dbReference type="Proteomes" id="UP000837857">
    <property type="component" value="Chromosome 16"/>
</dbReference>
<organism evidence="3 4">
    <name type="scientific">Iphiclides podalirius</name>
    <name type="common">scarce swallowtail</name>
    <dbReference type="NCBI Taxonomy" id="110791"/>
    <lineage>
        <taxon>Eukaryota</taxon>
        <taxon>Metazoa</taxon>
        <taxon>Ecdysozoa</taxon>
        <taxon>Arthropoda</taxon>
        <taxon>Hexapoda</taxon>
        <taxon>Insecta</taxon>
        <taxon>Pterygota</taxon>
        <taxon>Neoptera</taxon>
        <taxon>Endopterygota</taxon>
        <taxon>Lepidoptera</taxon>
        <taxon>Glossata</taxon>
        <taxon>Ditrysia</taxon>
        <taxon>Papilionoidea</taxon>
        <taxon>Papilionidae</taxon>
        <taxon>Papilioninae</taxon>
        <taxon>Iphiclides</taxon>
    </lineage>
</organism>
<gene>
    <name evidence="3" type="ORF">IPOD504_LOCUS5189</name>
</gene>
<feature type="chain" id="PRO_5045233189" evidence="2">
    <location>
        <begin position="24"/>
        <end position="152"/>
    </location>
</feature>
<proteinExistence type="predicted"/>